<keyword evidence="14" id="KW-1185">Reference proteome</keyword>
<keyword evidence="3" id="KW-0808">Transferase</keyword>
<feature type="domain" description="Sphingomyelin synthase-like" evidence="12">
    <location>
        <begin position="317"/>
        <end position="390"/>
    </location>
</feature>
<dbReference type="EMBL" id="MU579904">
    <property type="protein sequence ID" value="KAI5609290.1"/>
    <property type="molecule type" value="Genomic_DNA"/>
</dbReference>
<evidence type="ECO:0000256" key="5">
    <source>
        <dbReference type="ARBA" id="ARBA00022919"/>
    </source>
</evidence>
<accession>A0AAD5A4G0</accession>
<comment type="caution">
    <text evidence="13">The sequence shown here is derived from an EMBL/GenBank/DDBJ whole genome shotgun (WGS) entry which is preliminary data.</text>
</comment>
<evidence type="ECO:0000313" key="14">
    <source>
        <dbReference type="Proteomes" id="UP001205998"/>
    </source>
</evidence>
<evidence type="ECO:0000256" key="4">
    <source>
        <dbReference type="ARBA" id="ARBA00022692"/>
    </source>
</evidence>
<organism evidence="13 14">
    <name type="scientific">Silurus asotus</name>
    <name type="common">Amur catfish</name>
    <name type="synonym">Parasilurus asotus</name>
    <dbReference type="NCBI Taxonomy" id="30991"/>
    <lineage>
        <taxon>Eukaryota</taxon>
        <taxon>Metazoa</taxon>
        <taxon>Chordata</taxon>
        <taxon>Craniata</taxon>
        <taxon>Vertebrata</taxon>
        <taxon>Euteleostomi</taxon>
        <taxon>Actinopterygii</taxon>
        <taxon>Neopterygii</taxon>
        <taxon>Teleostei</taxon>
        <taxon>Ostariophysi</taxon>
        <taxon>Siluriformes</taxon>
        <taxon>Siluridae</taxon>
        <taxon>Silurus</taxon>
    </lineage>
</organism>
<feature type="transmembrane region" description="Helical" evidence="11">
    <location>
        <begin position="180"/>
        <end position="198"/>
    </location>
</feature>
<dbReference type="GO" id="GO:0033188">
    <property type="term" value="F:sphingomyelin synthase activity"/>
    <property type="evidence" value="ECO:0007669"/>
    <property type="project" value="TreeGrafter"/>
</dbReference>
<dbReference type="AlphaFoldDB" id="A0AAD5A4G0"/>
<dbReference type="Pfam" id="PF14360">
    <property type="entry name" value="PAP2_C"/>
    <property type="match status" value="1"/>
</dbReference>
<dbReference type="GO" id="GO:0000139">
    <property type="term" value="C:Golgi membrane"/>
    <property type="evidence" value="ECO:0007669"/>
    <property type="project" value="TreeGrafter"/>
</dbReference>
<evidence type="ECO:0000256" key="1">
    <source>
        <dbReference type="ARBA" id="ARBA00004141"/>
    </source>
</evidence>
<name>A0AAD5A4G0_SILAS</name>
<dbReference type="InterPro" id="IPR025749">
    <property type="entry name" value="Sphingomyelin_synth-like_dom"/>
</dbReference>
<dbReference type="Proteomes" id="UP001205998">
    <property type="component" value="Unassembled WGS sequence"/>
</dbReference>
<proteinExistence type="inferred from homology"/>
<protein>
    <recommendedName>
        <fullName evidence="12">Sphingomyelin synthase-like domain-containing protein</fullName>
    </recommendedName>
</protein>
<sequence>MNTERRRNSGTVKECDPAEFQVTARLRGRVQHTVINGHSLSKKQQKFIPLCFVPVPPNTILLSQNSVCTLTMTVSEFAESAQHEGENVDHIEVLFPDTSPQPQTPPTELISASTREGRATDHSPDHASHHGVSQSRLSRGFARLLRKNQDYIRISMVEPRPKRQHVEHLPAEWWKTGVSFLWAGTMLFCTTVMITVVHERVPEKENNPPLPDKFFDYVPRVEWAFTVSEVIGIALTLVWTTQWLCLKHKSIIGRRFFFIMGILYLYRIITMYITTLPVPSTHMNCAPKLYDDSVGKVSRVFQLVSGGGLSITGSHMMCGDFLYSGHTVMLTLTYHFISEYSPRWMWWYHVICWVLSVVGAVFILVAHEHYSVDVVVAYFITSRLFNWYHTMANNQSLKDSPHNYLSRVWWRFFFNFLERNIDSVVPCTFCWPIALPTSCLKTPCDSYSKVLTLNREE</sequence>
<evidence type="ECO:0000256" key="7">
    <source>
        <dbReference type="ARBA" id="ARBA00023098"/>
    </source>
</evidence>
<feature type="region of interest" description="Disordered" evidence="10">
    <location>
        <begin position="96"/>
        <end position="134"/>
    </location>
</feature>
<evidence type="ECO:0000256" key="3">
    <source>
        <dbReference type="ARBA" id="ARBA00022679"/>
    </source>
</evidence>
<keyword evidence="5" id="KW-0746">Sphingolipid metabolism</keyword>
<evidence type="ECO:0000256" key="10">
    <source>
        <dbReference type="SAM" id="MobiDB-lite"/>
    </source>
</evidence>
<dbReference type="PANTHER" id="PTHR21290">
    <property type="entry name" value="SPHINGOMYELIN SYNTHETASE"/>
    <property type="match status" value="1"/>
</dbReference>
<dbReference type="GO" id="GO:0046513">
    <property type="term" value="P:ceramide biosynthetic process"/>
    <property type="evidence" value="ECO:0007669"/>
    <property type="project" value="TreeGrafter"/>
</dbReference>
<keyword evidence="4 11" id="KW-0812">Transmembrane</keyword>
<evidence type="ECO:0000313" key="13">
    <source>
        <dbReference type="EMBL" id="KAI5609290.1"/>
    </source>
</evidence>
<evidence type="ECO:0000259" key="12">
    <source>
        <dbReference type="Pfam" id="PF14360"/>
    </source>
</evidence>
<keyword evidence="6 11" id="KW-1133">Transmembrane helix</keyword>
<comment type="subcellular location">
    <subcellularLocation>
        <location evidence="1">Membrane</location>
        <topology evidence="1">Multi-pass membrane protein</topology>
    </subcellularLocation>
</comment>
<feature type="transmembrane region" description="Helical" evidence="11">
    <location>
        <begin position="346"/>
        <end position="366"/>
    </location>
</feature>
<reference evidence="13" key="1">
    <citation type="submission" date="2018-07" db="EMBL/GenBank/DDBJ databases">
        <title>Comparative genomics of catfishes provides insights into carnivory and benthic adaptation.</title>
        <authorList>
            <person name="Zhang Y."/>
            <person name="Wang D."/>
            <person name="Peng Z."/>
            <person name="Zheng S."/>
            <person name="Shao F."/>
            <person name="Tao W."/>
        </authorList>
    </citation>
    <scope>NUCLEOTIDE SEQUENCE</scope>
    <source>
        <strain evidence="13">Chongqing</strain>
    </source>
</reference>
<dbReference type="InterPro" id="IPR045221">
    <property type="entry name" value="Sphingomyelin_synth-like"/>
</dbReference>
<evidence type="ECO:0000256" key="11">
    <source>
        <dbReference type="SAM" id="Phobius"/>
    </source>
</evidence>
<dbReference type="GO" id="GO:0005886">
    <property type="term" value="C:plasma membrane"/>
    <property type="evidence" value="ECO:0007669"/>
    <property type="project" value="TreeGrafter"/>
</dbReference>
<dbReference type="PANTHER" id="PTHR21290:SF24">
    <property type="entry name" value="PHOSPHATIDYLCHOLINE:CERAMIDE CHOLINEPHOSPHOTRANSFERASE 2"/>
    <property type="match status" value="1"/>
</dbReference>
<evidence type="ECO:0000256" key="2">
    <source>
        <dbReference type="ARBA" id="ARBA00005441"/>
    </source>
</evidence>
<feature type="transmembrane region" description="Helical" evidence="11">
    <location>
        <begin position="223"/>
        <end position="244"/>
    </location>
</feature>
<keyword evidence="7" id="KW-0443">Lipid metabolism</keyword>
<gene>
    <name evidence="13" type="ORF">C0J50_6292</name>
</gene>
<comment type="catalytic activity">
    <reaction evidence="9">
        <text>an N-acylsphing-4-enine + a 1,2-diacyl-sn-glycero-3-phosphoethanolamine = an N-acylsphing-4-enine 1-phosphoethanolamine + a 1,2-diacyl-sn-glycerol</text>
        <dbReference type="Rhea" id="RHEA:36079"/>
        <dbReference type="ChEBI" id="CHEBI:17815"/>
        <dbReference type="ChEBI" id="CHEBI:52639"/>
        <dbReference type="ChEBI" id="CHEBI:64612"/>
        <dbReference type="ChEBI" id="CHEBI:73203"/>
    </reaction>
    <physiologicalReaction direction="left-to-right" evidence="9">
        <dbReference type="Rhea" id="RHEA:36080"/>
    </physiologicalReaction>
</comment>
<dbReference type="GO" id="GO:0006686">
    <property type="term" value="P:sphingomyelin biosynthetic process"/>
    <property type="evidence" value="ECO:0007669"/>
    <property type="project" value="TreeGrafter"/>
</dbReference>
<feature type="transmembrane region" description="Helical" evidence="11">
    <location>
        <begin position="256"/>
        <end position="274"/>
    </location>
</feature>
<feature type="compositionally biased region" description="Basic and acidic residues" evidence="10">
    <location>
        <begin position="115"/>
        <end position="128"/>
    </location>
</feature>
<keyword evidence="8 11" id="KW-0472">Membrane</keyword>
<evidence type="ECO:0000256" key="9">
    <source>
        <dbReference type="ARBA" id="ARBA00049904"/>
    </source>
</evidence>
<evidence type="ECO:0000256" key="6">
    <source>
        <dbReference type="ARBA" id="ARBA00022989"/>
    </source>
</evidence>
<comment type="similarity">
    <text evidence="2">Belongs to the sphingomyelin synthase family.</text>
</comment>
<evidence type="ECO:0000256" key="8">
    <source>
        <dbReference type="ARBA" id="ARBA00023136"/>
    </source>
</evidence>
<dbReference type="GO" id="GO:0005789">
    <property type="term" value="C:endoplasmic reticulum membrane"/>
    <property type="evidence" value="ECO:0007669"/>
    <property type="project" value="TreeGrafter"/>
</dbReference>
<dbReference type="GO" id="GO:0047493">
    <property type="term" value="F:ceramide cholinephosphotransferase activity"/>
    <property type="evidence" value="ECO:0007669"/>
    <property type="project" value="TreeGrafter"/>
</dbReference>